<dbReference type="Gene3D" id="2.150.10.10">
    <property type="entry name" value="Serralysin-like metalloprotease, C-terminal"/>
    <property type="match status" value="2"/>
</dbReference>
<reference evidence="4 5" key="1">
    <citation type="submission" date="2018-09" db="EMBL/GenBank/DDBJ databases">
        <title>Genomic Encyclopedia of Archaeal and Bacterial Type Strains, Phase II (KMG-II): from individual species to whole genera.</title>
        <authorList>
            <person name="Goeker M."/>
        </authorList>
    </citation>
    <scope>NUCLEOTIDE SEQUENCE [LARGE SCALE GENOMIC DNA]</scope>
    <source>
        <strain evidence="4 5">DSM 11458</strain>
    </source>
</reference>
<dbReference type="InterPro" id="IPR011049">
    <property type="entry name" value="Serralysin-like_metalloprot_C"/>
</dbReference>
<evidence type="ECO:0000256" key="1">
    <source>
        <dbReference type="ARBA" id="ARBA00004613"/>
    </source>
</evidence>
<dbReference type="EMBL" id="RAQK01000001">
    <property type="protein sequence ID" value="RKE95611.1"/>
    <property type="molecule type" value="Genomic_DNA"/>
</dbReference>
<evidence type="ECO:0000313" key="5">
    <source>
        <dbReference type="Proteomes" id="UP000284407"/>
    </source>
</evidence>
<feature type="compositionally biased region" description="Acidic residues" evidence="3">
    <location>
        <begin position="23"/>
        <end position="34"/>
    </location>
</feature>
<sequence length="315" mass="32361">MLLLLSFALPLAILGFGLNGDDDEEEVVEQEGTEEGDRLEGTEGSDFIDGLEGDDVMNGRAGNDTIFGRDGDDILQGEDGDDMLCSGDGDDFVTGNVGQDLIEGQGGDDFVSGDYGFDTVNGDEGNDTVVGGRGGDMVNGGEGDDLVFGGILEGLPLNLDQMTALRDGASMYDVTDGIDMRDDSVGNTLSGGAGDDNLILGSGDIADGNEGADTFHIMSEQNGTMAPTIVNFELDTDALTIIVDDVDTDLEVSVTDEAGDSVIRLGDNVLARVTGTAGSITAADVTLISEAEVETLFDPNPVVIAPAVAPAATVS</sequence>
<dbReference type="GO" id="GO:0005576">
    <property type="term" value="C:extracellular region"/>
    <property type="evidence" value="ECO:0007669"/>
    <property type="project" value="UniProtKB-SubCell"/>
</dbReference>
<evidence type="ECO:0000256" key="3">
    <source>
        <dbReference type="SAM" id="MobiDB-lite"/>
    </source>
</evidence>
<organism evidence="4 5">
    <name type="scientific">Sulfitobacter guttiformis</name>
    <dbReference type="NCBI Taxonomy" id="74349"/>
    <lineage>
        <taxon>Bacteria</taxon>
        <taxon>Pseudomonadati</taxon>
        <taxon>Pseudomonadota</taxon>
        <taxon>Alphaproteobacteria</taxon>
        <taxon>Rhodobacterales</taxon>
        <taxon>Roseobacteraceae</taxon>
        <taxon>Sulfitobacter</taxon>
    </lineage>
</organism>
<dbReference type="STRING" id="1443111.Z949_2104"/>
<comment type="caution">
    <text evidence="4">The sequence shown here is derived from an EMBL/GenBank/DDBJ whole genome shotgun (WGS) entry which is preliminary data.</text>
</comment>
<dbReference type="PANTHER" id="PTHR38340:SF1">
    <property type="entry name" value="S-LAYER PROTEIN"/>
    <property type="match status" value="1"/>
</dbReference>
<dbReference type="SUPFAM" id="SSF51120">
    <property type="entry name" value="beta-Roll"/>
    <property type="match status" value="2"/>
</dbReference>
<dbReference type="RefSeq" id="WP_025062570.1">
    <property type="nucleotide sequence ID" value="NZ_RAQK01000001.1"/>
</dbReference>
<dbReference type="Pfam" id="PF00353">
    <property type="entry name" value="HemolysinCabind"/>
    <property type="match status" value="4"/>
</dbReference>
<protein>
    <submittedName>
        <fullName evidence="4">Hemolysin type calcium-binding protein</fullName>
    </submittedName>
</protein>
<dbReference type="AlphaFoldDB" id="A0A420DN09"/>
<feature type="region of interest" description="Disordered" evidence="3">
    <location>
        <begin position="23"/>
        <end position="55"/>
    </location>
</feature>
<dbReference type="PANTHER" id="PTHR38340">
    <property type="entry name" value="S-LAYER PROTEIN"/>
    <property type="match status" value="1"/>
</dbReference>
<keyword evidence="2" id="KW-0964">Secreted</keyword>
<dbReference type="GO" id="GO:0005509">
    <property type="term" value="F:calcium ion binding"/>
    <property type="evidence" value="ECO:0007669"/>
    <property type="project" value="InterPro"/>
</dbReference>
<name>A0A420DN09_9RHOB</name>
<dbReference type="PRINTS" id="PR00313">
    <property type="entry name" value="CABNDNGRPT"/>
</dbReference>
<gene>
    <name evidence="4" type="ORF">C8N30_0148</name>
</gene>
<proteinExistence type="predicted"/>
<dbReference type="Proteomes" id="UP000284407">
    <property type="component" value="Unassembled WGS sequence"/>
</dbReference>
<comment type="subcellular location">
    <subcellularLocation>
        <location evidence="1">Secreted</location>
    </subcellularLocation>
</comment>
<dbReference type="InterPro" id="IPR050557">
    <property type="entry name" value="RTX_toxin/Mannuronan_C5-epim"/>
</dbReference>
<accession>A0A420DN09</accession>
<dbReference type="InterPro" id="IPR001343">
    <property type="entry name" value="Hemolysn_Ca-bd"/>
</dbReference>
<evidence type="ECO:0000256" key="2">
    <source>
        <dbReference type="ARBA" id="ARBA00022525"/>
    </source>
</evidence>
<keyword evidence="5" id="KW-1185">Reference proteome</keyword>
<evidence type="ECO:0000313" key="4">
    <source>
        <dbReference type="EMBL" id="RKE95611.1"/>
    </source>
</evidence>